<evidence type="ECO:0000313" key="1">
    <source>
        <dbReference type="EMBL" id="DAE16458.1"/>
    </source>
</evidence>
<protein>
    <submittedName>
        <fullName evidence="1">Uncharacterized protein</fullName>
    </submittedName>
</protein>
<reference evidence="1" key="1">
    <citation type="journal article" date="2021" name="Proc. Natl. Acad. Sci. U.S.A.">
        <title>A Catalog of Tens of Thousands of Viruses from Human Metagenomes Reveals Hidden Associations with Chronic Diseases.</title>
        <authorList>
            <person name="Tisza M.J."/>
            <person name="Buck C.B."/>
        </authorList>
    </citation>
    <scope>NUCLEOTIDE SEQUENCE</scope>
    <source>
        <strain evidence="1">CtyNQ5</strain>
    </source>
</reference>
<organism evidence="1">
    <name type="scientific">Siphoviridae sp. ctyNQ5</name>
    <dbReference type="NCBI Taxonomy" id="2825745"/>
    <lineage>
        <taxon>Viruses</taxon>
        <taxon>Duplodnaviria</taxon>
        <taxon>Heunggongvirae</taxon>
        <taxon>Uroviricota</taxon>
        <taxon>Caudoviricetes</taxon>
    </lineage>
</organism>
<accession>A0A8S5QBY5</accession>
<dbReference type="EMBL" id="BK015625">
    <property type="protein sequence ID" value="DAE16458.1"/>
    <property type="molecule type" value="Genomic_DNA"/>
</dbReference>
<name>A0A8S5QBY5_9CAUD</name>
<sequence>MHKLKNKIKLYENSDCYNWLLRHKEWLQK</sequence>
<proteinExistence type="predicted"/>